<protein>
    <submittedName>
        <fullName evidence="1">Uncharacterized protein</fullName>
    </submittedName>
</protein>
<reference evidence="2" key="1">
    <citation type="submission" date="2018-05" db="EMBL/GenBank/DDBJ databases">
        <authorList>
            <person name="Cea G.-C."/>
            <person name="William W."/>
        </authorList>
    </citation>
    <scope>NUCLEOTIDE SEQUENCE [LARGE SCALE GENOMIC DNA]</scope>
    <source>
        <strain evidence="2">DB21MT 5</strain>
    </source>
</reference>
<dbReference type="AlphaFoldDB" id="A0A330LJQ0"/>
<organism evidence="1 2">
    <name type="scientific">Moritella yayanosii</name>
    <dbReference type="NCBI Taxonomy" id="69539"/>
    <lineage>
        <taxon>Bacteria</taxon>
        <taxon>Pseudomonadati</taxon>
        <taxon>Pseudomonadota</taxon>
        <taxon>Gammaproteobacteria</taxon>
        <taxon>Alteromonadales</taxon>
        <taxon>Moritellaceae</taxon>
        <taxon>Moritella</taxon>
    </lineage>
</organism>
<proteinExistence type="predicted"/>
<dbReference type="KEGG" id="mya:MORIYA_0445"/>
<keyword evidence="2" id="KW-1185">Reference proteome</keyword>
<evidence type="ECO:0000313" key="1">
    <source>
        <dbReference type="EMBL" id="SQD76923.1"/>
    </source>
</evidence>
<accession>A0A330LJQ0</accession>
<dbReference type="Proteomes" id="UP000250163">
    <property type="component" value="Chromosome MORIYA"/>
</dbReference>
<gene>
    <name evidence="1" type="ORF">MORIYA_0445</name>
</gene>
<name>A0A330LJQ0_9GAMM</name>
<evidence type="ECO:0000313" key="2">
    <source>
        <dbReference type="Proteomes" id="UP000250163"/>
    </source>
</evidence>
<sequence length="51" mass="5702">MDRRESLIEQRTLAIDLLRRLTNMLAACNSIDDAQMMTPSDSPPLATLKSP</sequence>
<dbReference type="EMBL" id="LS483250">
    <property type="protein sequence ID" value="SQD76923.1"/>
    <property type="molecule type" value="Genomic_DNA"/>
</dbReference>
<dbReference type="RefSeq" id="WP_162629215.1">
    <property type="nucleotide sequence ID" value="NZ_LS483250.1"/>
</dbReference>